<organism evidence="5 6">
    <name type="scientific">Winkia neuii</name>
    <dbReference type="NCBI Taxonomy" id="33007"/>
    <lineage>
        <taxon>Bacteria</taxon>
        <taxon>Bacillati</taxon>
        <taxon>Actinomycetota</taxon>
        <taxon>Actinomycetes</taxon>
        <taxon>Actinomycetales</taxon>
        <taxon>Actinomycetaceae</taxon>
        <taxon>Winkia</taxon>
    </lineage>
</organism>
<dbReference type="GeneID" id="35866592"/>
<dbReference type="Proteomes" id="UP000235122">
    <property type="component" value="Unassembled WGS sequence"/>
</dbReference>
<comment type="caution">
    <text evidence="5">The sequence shown here is derived from an EMBL/GenBank/DDBJ whole genome shotgun (WGS) entry which is preliminary data.</text>
</comment>
<protein>
    <recommendedName>
        <fullName evidence="2">Deoxyguanosinetriphosphate triphosphohydrolase-like protein</fullName>
    </recommendedName>
</protein>
<dbReference type="Gene3D" id="1.10.3210.10">
    <property type="entry name" value="Hypothetical protein af1432"/>
    <property type="match status" value="1"/>
</dbReference>
<proteinExistence type="inferred from homology"/>
<dbReference type="SUPFAM" id="SSF109604">
    <property type="entry name" value="HD-domain/PDEase-like"/>
    <property type="match status" value="1"/>
</dbReference>
<dbReference type="GO" id="GO:0006203">
    <property type="term" value="P:dGTP catabolic process"/>
    <property type="evidence" value="ECO:0007669"/>
    <property type="project" value="TreeGrafter"/>
</dbReference>
<dbReference type="EMBL" id="PKKO01000002">
    <property type="protein sequence ID" value="PKY72944.1"/>
    <property type="molecule type" value="Genomic_DNA"/>
</dbReference>
<dbReference type="CDD" id="cd00077">
    <property type="entry name" value="HDc"/>
    <property type="match status" value="1"/>
</dbReference>
<evidence type="ECO:0000256" key="2">
    <source>
        <dbReference type="HAMAP-Rule" id="MF_01212"/>
    </source>
</evidence>
<dbReference type="RefSeq" id="WP_029769486.1">
    <property type="nucleotide sequence ID" value="NZ_JASOXK010000008.1"/>
</dbReference>
<dbReference type="InterPro" id="IPR026875">
    <property type="entry name" value="PHydrolase_assoc_dom"/>
</dbReference>
<feature type="region of interest" description="Disordered" evidence="3">
    <location>
        <begin position="1"/>
        <end position="33"/>
    </location>
</feature>
<evidence type="ECO:0000259" key="4">
    <source>
        <dbReference type="PROSITE" id="PS51831"/>
    </source>
</evidence>
<dbReference type="NCBIfam" id="NF002829">
    <property type="entry name" value="PRK03007.1"/>
    <property type="match status" value="1"/>
</dbReference>
<dbReference type="Pfam" id="PF01966">
    <property type="entry name" value="HD"/>
    <property type="match status" value="1"/>
</dbReference>
<feature type="domain" description="HD" evidence="4">
    <location>
        <begin position="72"/>
        <end position="224"/>
    </location>
</feature>
<dbReference type="PROSITE" id="PS51831">
    <property type="entry name" value="HD"/>
    <property type="match status" value="1"/>
</dbReference>
<dbReference type="SMART" id="SM00471">
    <property type="entry name" value="HDc"/>
    <property type="match status" value="1"/>
</dbReference>
<gene>
    <name evidence="5" type="ORF">CYJ19_04745</name>
</gene>
<dbReference type="HAMAP" id="MF_01212">
    <property type="entry name" value="dGTPase_type2"/>
    <property type="match status" value="1"/>
</dbReference>
<evidence type="ECO:0000256" key="3">
    <source>
        <dbReference type="SAM" id="MobiDB-lite"/>
    </source>
</evidence>
<dbReference type="InterPro" id="IPR006674">
    <property type="entry name" value="HD_domain"/>
</dbReference>
<comment type="similarity">
    <text evidence="2">Belongs to the dGTPase family. Type 2 subfamily.</text>
</comment>
<sequence>MSDARAGKEPALAISAYSSKDRQRHVEEPPKSQLRTEFERDRARILHSSALRRLSAKTQVMGPVNSDFARNRLTHSLEVAQVGRTLGRELGCDPDVVDAACLSHDIGHPPFGHNGERALNQVAGECGGFEGNAQTFRILTRLEPKVIGPAGQPAGVNLTRASLDAVLKYPWQRGQGPDRQKSERKYCVYSDDVAAFDWVRQGAPAGKRCLEAQIMDLSDDIAYSVHDVEDAIAMGKAKLSELYNYDVQQKIFDCTRTWYGNKISEDSLSSALDRLLGANFWLRDFNWTYHDEAALKDLTSELIGRFCGAAHDATREAAGQGPLTRYATDLVVPAETTAEILVLKGIAVYYVMAPREMEPVYLNQRTTLFDLVDALLEGGPSLLERPFADAWRRSGNDAERLRVVIDQVASLTDISANQWHGRICGMLSGI</sequence>
<dbReference type="STRING" id="33007.HMPREF3198_01271"/>
<keyword evidence="1 2" id="KW-0378">Hydrolase</keyword>
<reference evidence="5 6" key="1">
    <citation type="submission" date="2017-12" db="EMBL/GenBank/DDBJ databases">
        <title>Phylogenetic diversity of female urinary microbiome.</title>
        <authorList>
            <person name="Thomas-White K."/>
            <person name="Wolfe A.J."/>
        </authorList>
    </citation>
    <scope>NUCLEOTIDE SEQUENCE [LARGE SCALE GENOMIC DNA]</scope>
    <source>
        <strain evidence="5 6">UMB0402</strain>
    </source>
</reference>
<keyword evidence="6" id="KW-1185">Reference proteome</keyword>
<evidence type="ECO:0000313" key="6">
    <source>
        <dbReference type="Proteomes" id="UP000235122"/>
    </source>
</evidence>
<dbReference type="NCBIfam" id="TIGR01353">
    <property type="entry name" value="dGTP_triPase"/>
    <property type="match status" value="1"/>
</dbReference>
<dbReference type="PANTHER" id="PTHR11373:SF32">
    <property type="entry name" value="DEOXYGUANOSINETRIPHOSPHATE TRIPHOSPHOHYDROLASE"/>
    <property type="match status" value="1"/>
</dbReference>
<evidence type="ECO:0000313" key="5">
    <source>
        <dbReference type="EMBL" id="PKY72944.1"/>
    </source>
</evidence>
<dbReference type="InterPro" id="IPR023023">
    <property type="entry name" value="dNTPase_2"/>
</dbReference>
<feature type="compositionally biased region" description="Basic and acidic residues" evidence="3">
    <location>
        <begin position="19"/>
        <end position="33"/>
    </location>
</feature>
<dbReference type="InterPro" id="IPR003607">
    <property type="entry name" value="HD/PDEase_dom"/>
</dbReference>
<dbReference type="PANTHER" id="PTHR11373">
    <property type="entry name" value="DEOXYNUCLEOSIDE TRIPHOSPHATE TRIPHOSPHOHYDROLASE"/>
    <property type="match status" value="1"/>
</dbReference>
<dbReference type="AlphaFoldDB" id="A0A2I1IPA3"/>
<dbReference type="Pfam" id="PF13286">
    <property type="entry name" value="HD_assoc"/>
    <property type="match status" value="1"/>
</dbReference>
<dbReference type="InterPro" id="IPR050135">
    <property type="entry name" value="dGTPase-like"/>
</dbReference>
<dbReference type="InterPro" id="IPR006261">
    <property type="entry name" value="dGTPase"/>
</dbReference>
<accession>A0A2I1IPA3</accession>
<evidence type="ECO:0000256" key="1">
    <source>
        <dbReference type="ARBA" id="ARBA00022801"/>
    </source>
</evidence>
<dbReference type="GO" id="GO:0008832">
    <property type="term" value="F:dGTPase activity"/>
    <property type="evidence" value="ECO:0007669"/>
    <property type="project" value="TreeGrafter"/>
</dbReference>
<name>A0A2I1IPA3_9ACTO</name>